<organism evidence="1 2">
    <name type="scientific">Corchorus olitorius</name>
    <dbReference type="NCBI Taxonomy" id="93759"/>
    <lineage>
        <taxon>Eukaryota</taxon>
        <taxon>Viridiplantae</taxon>
        <taxon>Streptophyta</taxon>
        <taxon>Embryophyta</taxon>
        <taxon>Tracheophyta</taxon>
        <taxon>Spermatophyta</taxon>
        <taxon>Magnoliopsida</taxon>
        <taxon>eudicotyledons</taxon>
        <taxon>Gunneridae</taxon>
        <taxon>Pentapetalae</taxon>
        <taxon>rosids</taxon>
        <taxon>malvids</taxon>
        <taxon>Malvales</taxon>
        <taxon>Malvaceae</taxon>
        <taxon>Grewioideae</taxon>
        <taxon>Apeibeae</taxon>
        <taxon>Corchorus</taxon>
    </lineage>
</organism>
<accession>A0A1R3KJT4</accession>
<protein>
    <submittedName>
        <fullName evidence="1">Uncharacterized protein</fullName>
    </submittedName>
</protein>
<reference evidence="2" key="1">
    <citation type="submission" date="2013-09" db="EMBL/GenBank/DDBJ databases">
        <title>Corchorus olitorius genome sequencing.</title>
        <authorList>
            <person name="Alam M."/>
            <person name="Haque M.S."/>
            <person name="Islam M.S."/>
            <person name="Emdad E.M."/>
            <person name="Islam M.M."/>
            <person name="Ahmed B."/>
            <person name="Halim A."/>
            <person name="Hossen Q.M.M."/>
            <person name="Hossain M.Z."/>
            <person name="Ahmed R."/>
            <person name="Khan M.M."/>
            <person name="Islam R."/>
            <person name="Rashid M.M."/>
            <person name="Khan S.A."/>
            <person name="Rahman M.S."/>
            <person name="Alam M."/>
            <person name="Yahiya A.S."/>
            <person name="Khan M.S."/>
            <person name="Azam M.S."/>
            <person name="Haque T."/>
            <person name="Lashkar M.Z.H."/>
            <person name="Akhand A.I."/>
            <person name="Morshed G."/>
            <person name="Roy S."/>
            <person name="Uddin K.S."/>
            <person name="Rabeya T."/>
            <person name="Hossain A.S."/>
            <person name="Chowdhury A."/>
            <person name="Snigdha A.R."/>
            <person name="Mortoza M.S."/>
            <person name="Matin S.A."/>
            <person name="Hoque S.M.E."/>
            <person name="Islam M.K."/>
            <person name="Roy D.K."/>
            <person name="Haider R."/>
            <person name="Moosa M.M."/>
            <person name="Elias S.M."/>
            <person name="Hasan A.M."/>
            <person name="Jahan S."/>
            <person name="Shafiuddin M."/>
            <person name="Mahmood N."/>
            <person name="Shommy N.S."/>
        </authorList>
    </citation>
    <scope>NUCLEOTIDE SEQUENCE [LARGE SCALE GENOMIC DNA]</scope>
    <source>
        <strain evidence="2">cv. O-4</strain>
    </source>
</reference>
<dbReference type="Proteomes" id="UP000187203">
    <property type="component" value="Unassembled WGS sequence"/>
</dbReference>
<comment type="caution">
    <text evidence="1">The sequence shown here is derived from an EMBL/GenBank/DDBJ whole genome shotgun (WGS) entry which is preliminary data.</text>
</comment>
<evidence type="ECO:0000313" key="1">
    <source>
        <dbReference type="EMBL" id="OMP07346.1"/>
    </source>
</evidence>
<keyword evidence="2" id="KW-1185">Reference proteome</keyword>
<gene>
    <name evidence="1" type="ORF">COLO4_07425</name>
</gene>
<dbReference type="AlphaFoldDB" id="A0A1R3KJT4"/>
<dbReference type="EMBL" id="AWUE01013291">
    <property type="protein sequence ID" value="OMP07346.1"/>
    <property type="molecule type" value="Genomic_DNA"/>
</dbReference>
<proteinExistence type="predicted"/>
<evidence type="ECO:0000313" key="2">
    <source>
        <dbReference type="Proteomes" id="UP000187203"/>
    </source>
</evidence>
<sequence>MSFPAGEDNFIFNVYPYSPIPTSEHFIEGNDPFTTLGPSGTAMFFKKRWEETAKRKWKLCPSAKFMKSSSSRAYPNNYIKRMGETSEECRTKKIDPRNATQLN</sequence>
<name>A0A1R3KJT4_9ROSI</name>